<dbReference type="Gene3D" id="3.40.50.2300">
    <property type="match status" value="1"/>
</dbReference>
<dbReference type="InterPro" id="IPR050595">
    <property type="entry name" value="Bact_response_regulator"/>
</dbReference>
<protein>
    <submittedName>
        <fullName evidence="4">Response regulator</fullName>
    </submittedName>
</protein>
<dbReference type="SUPFAM" id="SSF52172">
    <property type="entry name" value="CheY-like"/>
    <property type="match status" value="1"/>
</dbReference>
<evidence type="ECO:0000313" key="4">
    <source>
        <dbReference type="EMBL" id="UPK72545.1"/>
    </source>
</evidence>
<dbReference type="Pfam" id="PF00072">
    <property type="entry name" value="Response_reg"/>
    <property type="match status" value="1"/>
</dbReference>
<accession>A0ABY4I8Y5</accession>
<dbReference type="RefSeq" id="WP_247814730.1">
    <property type="nucleotide sequence ID" value="NZ_CP095855.1"/>
</dbReference>
<evidence type="ECO:0000259" key="3">
    <source>
        <dbReference type="PROSITE" id="PS50110"/>
    </source>
</evidence>
<reference evidence="4 5" key="1">
    <citation type="submission" date="2022-04" db="EMBL/GenBank/DDBJ databases">
        <title>The arsenic-methylating capacity of Chitinophaga filiformis YT5 during chitin decomposition.</title>
        <authorList>
            <person name="Chen G."/>
            <person name="Liang Y."/>
        </authorList>
    </citation>
    <scope>NUCLEOTIDE SEQUENCE [LARGE SCALE GENOMIC DNA]</scope>
    <source>
        <strain evidence="4 5">YT5</strain>
    </source>
</reference>
<keyword evidence="5" id="KW-1185">Reference proteome</keyword>
<dbReference type="SMART" id="SM00448">
    <property type="entry name" value="REC"/>
    <property type="match status" value="1"/>
</dbReference>
<dbReference type="InterPro" id="IPR011006">
    <property type="entry name" value="CheY-like_superfamily"/>
</dbReference>
<evidence type="ECO:0000256" key="1">
    <source>
        <dbReference type="ARBA" id="ARBA00022553"/>
    </source>
</evidence>
<dbReference type="PANTHER" id="PTHR44591:SF3">
    <property type="entry name" value="RESPONSE REGULATORY DOMAIN-CONTAINING PROTEIN"/>
    <property type="match status" value="1"/>
</dbReference>
<evidence type="ECO:0000313" key="5">
    <source>
        <dbReference type="Proteomes" id="UP000830198"/>
    </source>
</evidence>
<feature type="domain" description="Response regulatory" evidence="3">
    <location>
        <begin position="4"/>
        <end position="122"/>
    </location>
</feature>
<dbReference type="PROSITE" id="PS50110">
    <property type="entry name" value="RESPONSE_REGULATORY"/>
    <property type="match status" value="1"/>
</dbReference>
<dbReference type="InterPro" id="IPR001789">
    <property type="entry name" value="Sig_transdc_resp-reg_receiver"/>
</dbReference>
<proteinExistence type="predicted"/>
<dbReference type="Proteomes" id="UP000830198">
    <property type="component" value="Chromosome"/>
</dbReference>
<dbReference type="EMBL" id="CP095855">
    <property type="protein sequence ID" value="UPK72545.1"/>
    <property type="molecule type" value="Genomic_DNA"/>
</dbReference>
<organism evidence="4 5">
    <name type="scientific">Chitinophaga filiformis</name>
    <name type="common">Myxococcus filiformis</name>
    <name type="synonym">Flexibacter filiformis</name>
    <dbReference type="NCBI Taxonomy" id="104663"/>
    <lineage>
        <taxon>Bacteria</taxon>
        <taxon>Pseudomonadati</taxon>
        <taxon>Bacteroidota</taxon>
        <taxon>Chitinophagia</taxon>
        <taxon>Chitinophagales</taxon>
        <taxon>Chitinophagaceae</taxon>
        <taxon>Chitinophaga</taxon>
    </lineage>
</organism>
<keyword evidence="1 2" id="KW-0597">Phosphoprotein</keyword>
<feature type="modified residue" description="4-aspartylphosphate" evidence="2">
    <location>
        <position position="55"/>
    </location>
</feature>
<name>A0ABY4I8Y5_CHIFI</name>
<dbReference type="PANTHER" id="PTHR44591">
    <property type="entry name" value="STRESS RESPONSE REGULATOR PROTEIN 1"/>
    <property type="match status" value="1"/>
</dbReference>
<evidence type="ECO:0000256" key="2">
    <source>
        <dbReference type="PROSITE-ProRule" id="PRU00169"/>
    </source>
</evidence>
<sequence length="128" mass="14517">MVRSILLIDDDADEIEILNEAVEMTGSDSTCNWAEGAEMAYGVLRVSRPDLILLDFNMPVHNGLVCLEEIKKKKELRHIPVIMYSTCIDSTLLREAMNKGAFGCIQKPVSVYDLVKELRNLFTRVWAQ</sequence>
<gene>
    <name evidence="4" type="ORF">MYF79_14730</name>
</gene>